<protein>
    <submittedName>
        <fullName evidence="2">Uncharacterized protein</fullName>
    </submittedName>
</protein>
<organism evidence="2">
    <name type="scientific">Lepeophtheirus salmonis</name>
    <name type="common">Salmon louse</name>
    <name type="synonym">Caligus salmonis</name>
    <dbReference type="NCBI Taxonomy" id="72036"/>
    <lineage>
        <taxon>Eukaryota</taxon>
        <taxon>Metazoa</taxon>
        <taxon>Ecdysozoa</taxon>
        <taxon>Arthropoda</taxon>
        <taxon>Crustacea</taxon>
        <taxon>Multicrustacea</taxon>
        <taxon>Hexanauplia</taxon>
        <taxon>Copepoda</taxon>
        <taxon>Siphonostomatoida</taxon>
        <taxon>Caligidae</taxon>
        <taxon>Lepeophtheirus</taxon>
    </lineage>
</organism>
<feature type="transmembrane region" description="Helical" evidence="1">
    <location>
        <begin position="7"/>
        <end position="26"/>
    </location>
</feature>
<keyword evidence="1" id="KW-0812">Transmembrane</keyword>
<keyword evidence="1" id="KW-1133">Transmembrane helix</keyword>
<dbReference type="EMBL" id="HACA01010167">
    <property type="protein sequence ID" value="CDW27528.1"/>
    <property type="molecule type" value="Transcribed_RNA"/>
</dbReference>
<evidence type="ECO:0000256" key="1">
    <source>
        <dbReference type="SAM" id="Phobius"/>
    </source>
</evidence>
<name>A0A0K2TN36_LEPSM</name>
<keyword evidence="1" id="KW-0472">Membrane</keyword>
<dbReference type="AlphaFoldDB" id="A0A0K2TN36"/>
<evidence type="ECO:0000313" key="2">
    <source>
        <dbReference type="EMBL" id="CDW27528.1"/>
    </source>
</evidence>
<sequence length="45" mass="5194">MGIIPLTLYYCFLSGLLGTVVVYFSFQCHNFLLDSLQRDMMNLCI</sequence>
<reference evidence="2" key="1">
    <citation type="submission" date="2014-05" db="EMBL/GenBank/DDBJ databases">
        <authorList>
            <person name="Chronopoulou M."/>
        </authorList>
    </citation>
    <scope>NUCLEOTIDE SEQUENCE</scope>
    <source>
        <tissue evidence="2">Whole organism</tissue>
    </source>
</reference>
<accession>A0A0K2TN36</accession>
<proteinExistence type="predicted"/>